<dbReference type="Gene3D" id="1.20.58.340">
    <property type="entry name" value="Magnesium transport protein CorA, transmembrane region"/>
    <property type="match status" value="1"/>
</dbReference>
<dbReference type="GO" id="GO:0016020">
    <property type="term" value="C:membrane"/>
    <property type="evidence" value="ECO:0007669"/>
    <property type="project" value="UniProtKB-SubCell"/>
</dbReference>
<name>A0A6A6V7J9_9PLEO</name>
<proteinExistence type="predicted"/>
<dbReference type="InterPro" id="IPR002523">
    <property type="entry name" value="MgTranspt_CorA/ZnTranspt_ZntB"/>
</dbReference>
<dbReference type="OrthoDB" id="3231000at2759"/>
<dbReference type="Proteomes" id="UP000799440">
    <property type="component" value="Unassembled WGS sequence"/>
</dbReference>
<dbReference type="SUPFAM" id="SSF144083">
    <property type="entry name" value="Magnesium transport protein CorA, transmembrane region"/>
    <property type="match status" value="1"/>
</dbReference>
<evidence type="ECO:0000313" key="7">
    <source>
        <dbReference type="Proteomes" id="UP000799440"/>
    </source>
</evidence>
<dbReference type="GO" id="GO:0046873">
    <property type="term" value="F:metal ion transmembrane transporter activity"/>
    <property type="evidence" value="ECO:0007669"/>
    <property type="project" value="InterPro"/>
</dbReference>
<evidence type="ECO:0000313" key="6">
    <source>
        <dbReference type="EMBL" id="KAF2745694.1"/>
    </source>
</evidence>
<sequence length="564" mass="64680">MREDAAKGNTSTPQTGDQYYAGTCYERAAVAQHWELDTAEMPYLAHIKSLSNAWPPLRFLADWMEVGTAPPRWEKVRAKTWERQTRASKTNVKMLGFSASAKVEEVDLGTSNELKSALDAKPGHDDINFRLFVVEDLSREVIELLGSRLEIDPFFFREQIGDYNWYNTRDAWAMPPNLTAGMNHRNWFRMRHVRFRYIEDDDMYEKARTESEGFNVFRRPDDDETQWSFMDKPGSMIVMTRTRSSIWIGRDPQNPDLNVGVVLLDPTITQGYPLWLGPANWAPPPAMKLEAPPTTPRPKDLFNLVLQATQSYPWFSSDTGITGIDEQVFTLPTIYTICADWLVACDYLKARLSQIDWEMEKPAIFRSKGEVIDNSLRRLHIFRRILPVFREMVSETIEHALPTATRLTPQYGNAKPHPGNLQPLMEDVMEDFRRVQGLLNLLQERVDRLTAVVASEISTEDSRRGLQENHNLSRLTWLATTFVPLSFVASFFSMTDDISASKFTFGWFFVVAVPLAVVTMVIAAGVGQGWFSKEKQRKTRLVAQEGRYFKKRDAVAAVKQKLKK</sequence>
<evidence type="ECO:0000256" key="4">
    <source>
        <dbReference type="ARBA" id="ARBA00023136"/>
    </source>
</evidence>
<keyword evidence="2 5" id="KW-0812">Transmembrane</keyword>
<keyword evidence="7" id="KW-1185">Reference proteome</keyword>
<keyword evidence="3 5" id="KW-1133">Transmembrane helix</keyword>
<feature type="transmembrane region" description="Helical" evidence="5">
    <location>
        <begin position="505"/>
        <end position="531"/>
    </location>
</feature>
<evidence type="ECO:0008006" key="8">
    <source>
        <dbReference type="Google" id="ProtNLM"/>
    </source>
</evidence>
<gene>
    <name evidence="6" type="ORF">M011DRAFT_405978</name>
</gene>
<dbReference type="Pfam" id="PF01544">
    <property type="entry name" value="CorA"/>
    <property type="match status" value="1"/>
</dbReference>
<dbReference type="EMBL" id="MU006581">
    <property type="protein sequence ID" value="KAF2745694.1"/>
    <property type="molecule type" value="Genomic_DNA"/>
</dbReference>
<accession>A0A6A6V7J9</accession>
<evidence type="ECO:0000256" key="2">
    <source>
        <dbReference type="ARBA" id="ARBA00022692"/>
    </source>
</evidence>
<reference evidence="6" key="1">
    <citation type="journal article" date="2020" name="Stud. Mycol.">
        <title>101 Dothideomycetes genomes: a test case for predicting lifestyles and emergence of pathogens.</title>
        <authorList>
            <person name="Haridas S."/>
            <person name="Albert R."/>
            <person name="Binder M."/>
            <person name="Bloem J."/>
            <person name="Labutti K."/>
            <person name="Salamov A."/>
            <person name="Andreopoulos B."/>
            <person name="Baker S."/>
            <person name="Barry K."/>
            <person name="Bills G."/>
            <person name="Bluhm B."/>
            <person name="Cannon C."/>
            <person name="Castanera R."/>
            <person name="Culley D."/>
            <person name="Daum C."/>
            <person name="Ezra D."/>
            <person name="Gonzalez J."/>
            <person name="Henrissat B."/>
            <person name="Kuo A."/>
            <person name="Liang C."/>
            <person name="Lipzen A."/>
            <person name="Lutzoni F."/>
            <person name="Magnuson J."/>
            <person name="Mondo S."/>
            <person name="Nolan M."/>
            <person name="Ohm R."/>
            <person name="Pangilinan J."/>
            <person name="Park H.-J."/>
            <person name="Ramirez L."/>
            <person name="Alfaro M."/>
            <person name="Sun H."/>
            <person name="Tritt A."/>
            <person name="Yoshinaga Y."/>
            <person name="Zwiers L.-H."/>
            <person name="Turgeon B."/>
            <person name="Goodwin S."/>
            <person name="Spatafora J."/>
            <person name="Crous P."/>
            <person name="Grigoriev I."/>
        </authorList>
    </citation>
    <scope>NUCLEOTIDE SEQUENCE</scope>
    <source>
        <strain evidence="6">CBS 119925</strain>
    </source>
</reference>
<organism evidence="6 7">
    <name type="scientific">Sporormia fimetaria CBS 119925</name>
    <dbReference type="NCBI Taxonomy" id="1340428"/>
    <lineage>
        <taxon>Eukaryota</taxon>
        <taxon>Fungi</taxon>
        <taxon>Dikarya</taxon>
        <taxon>Ascomycota</taxon>
        <taxon>Pezizomycotina</taxon>
        <taxon>Dothideomycetes</taxon>
        <taxon>Pleosporomycetidae</taxon>
        <taxon>Pleosporales</taxon>
        <taxon>Sporormiaceae</taxon>
        <taxon>Sporormia</taxon>
    </lineage>
</organism>
<keyword evidence="4 5" id="KW-0472">Membrane</keyword>
<dbReference type="AlphaFoldDB" id="A0A6A6V7J9"/>
<evidence type="ECO:0000256" key="1">
    <source>
        <dbReference type="ARBA" id="ARBA00004141"/>
    </source>
</evidence>
<comment type="subcellular location">
    <subcellularLocation>
        <location evidence="1">Membrane</location>
        <topology evidence="1">Multi-pass membrane protein</topology>
    </subcellularLocation>
</comment>
<protein>
    <recommendedName>
        <fullName evidence="8">Cora-domain-containing protein</fullName>
    </recommendedName>
</protein>
<dbReference type="InterPro" id="IPR045863">
    <property type="entry name" value="CorA_TM1_TM2"/>
</dbReference>
<feature type="transmembrane region" description="Helical" evidence="5">
    <location>
        <begin position="472"/>
        <end position="493"/>
    </location>
</feature>
<evidence type="ECO:0000256" key="3">
    <source>
        <dbReference type="ARBA" id="ARBA00022989"/>
    </source>
</evidence>
<evidence type="ECO:0000256" key="5">
    <source>
        <dbReference type="SAM" id="Phobius"/>
    </source>
</evidence>